<keyword evidence="2" id="KW-1133">Transmembrane helix</keyword>
<reference evidence="5 6" key="1">
    <citation type="submission" date="2018-11" db="EMBL/GenBank/DDBJ databases">
        <title>Genome sequencing of Paenibacillus sp. KCOM 3021 (= ChDC PVNT-B20).</title>
        <authorList>
            <person name="Kook J.-K."/>
            <person name="Park S.-N."/>
            <person name="Lim Y.K."/>
        </authorList>
    </citation>
    <scope>NUCLEOTIDE SEQUENCE [LARGE SCALE GENOMIC DNA]</scope>
    <source>
        <strain evidence="5 6">KCOM 3021</strain>
    </source>
</reference>
<dbReference type="InterPro" id="IPR050491">
    <property type="entry name" value="AmpC-like"/>
</dbReference>
<keyword evidence="6" id="KW-1185">Reference proteome</keyword>
<dbReference type="Pfam" id="PF07833">
    <property type="entry name" value="Cu_amine_oxidN1"/>
    <property type="match status" value="1"/>
</dbReference>
<evidence type="ECO:0000256" key="1">
    <source>
        <dbReference type="SAM" id="MobiDB-lite"/>
    </source>
</evidence>
<feature type="region of interest" description="Disordered" evidence="1">
    <location>
        <begin position="18"/>
        <end position="38"/>
    </location>
</feature>
<comment type="caution">
    <text evidence="5">The sequence shown here is derived from an EMBL/GenBank/DDBJ whole genome shotgun (WGS) entry which is preliminary data.</text>
</comment>
<keyword evidence="2" id="KW-0812">Transmembrane</keyword>
<evidence type="ECO:0000313" key="6">
    <source>
        <dbReference type="Proteomes" id="UP000267017"/>
    </source>
</evidence>
<gene>
    <name evidence="5" type="ORF">EHV15_22170</name>
</gene>
<dbReference type="OrthoDB" id="9803467at2"/>
<evidence type="ECO:0000313" key="5">
    <source>
        <dbReference type="EMBL" id="RRJ65313.1"/>
    </source>
</evidence>
<dbReference type="InterPro" id="IPR001466">
    <property type="entry name" value="Beta-lactam-related"/>
</dbReference>
<name>A0A3P3UA40_9BACL</name>
<feature type="domain" description="Beta-lactamase-related" evidence="3">
    <location>
        <begin position="205"/>
        <end position="486"/>
    </location>
</feature>
<proteinExistence type="predicted"/>
<feature type="transmembrane region" description="Helical" evidence="2">
    <location>
        <begin position="42"/>
        <end position="64"/>
    </location>
</feature>
<dbReference type="SUPFAM" id="SSF55383">
    <property type="entry name" value="Copper amine oxidase, domain N"/>
    <property type="match status" value="1"/>
</dbReference>
<dbReference type="Gene3D" id="3.30.457.10">
    <property type="entry name" value="Copper amine oxidase-like, N-terminal domain"/>
    <property type="match status" value="1"/>
</dbReference>
<organism evidence="5 6">
    <name type="scientific">Paenibacillus oralis</name>
    <dbReference type="NCBI Taxonomy" id="2490856"/>
    <lineage>
        <taxon>Bacteria</taxon>
        <taxon>Bacillati</taxon>
        <taxon>Bacillota</taxon>
        <taxon>Bacilli</taxon>
        <taxon>Bacillales</taxon>
        <taxon>Paenibacillaceae</taxon>
        <taxon>Paenibacillus</taxon>
    </lineage>
</organism>
<evidence type="ECO:0000259" key="4">
    <source>
        <dbReference type="Pfam" id="PF07833"/>
    </source>
</evidence>
<evidence type="ECO:0000259" key="3">
    <source>
        <dbReference type="Pfam" id="PF00144"/>
    </source>
</evidence>
<dbReference type="Proteomes" id="UP000267017">
    <property type="component" value="Unassembled WGS sequence"/>
</dbReference>
<dbReference type="InterPro" id="IPR012338">
    <property type="entry name" value="Beta-lactam/transpept-like"/>
</dbReference>
<dbReference type="Pfam" id="PF00144">
    <property type="entry name" value="Beta-lactamase"/>
    <property type="match status" value="1"/>
</dbReference>
<dbReference type="EMBL" id="RRCN01000001">
    <property type="protein sequence ID" value="RRJ65313.1"/>
    <property type="molecule type" value="Genomic_DNA"/>
</dbReference>
<dbReference type="Gene3D" id="3.40.710.10">
    <property type="entry name" value="DD-peptidase/beta-lactamase superfamily"/>
    <property type="match status" value="1"/>
</dbReference>
<feature type="compositionally biased region" description="Basic and acidic residues" evidence="1">
    <location>
        <begin position="18"/>
        <end position="31"/>
    </location>
</feature>
<dbReference type="AlphaFoldDB" id="A0A3P3UA40"/>
<dbReference type="PANTHER" id="PTHR46825">
    <property type="entry name" value="D-ALANYL-D-ALANINE-CARBOXYPEPTIDASE/ENDOPEPTIDASE AMPH"/>
    <property type="match status" value="1"/>
</dbReference>
<sequence>MSNITHLIRNYSKVHDSLERVSGQTDREDRHMHHKSSFKSRVGRTAAMLSLTAAIALSAGVGLYPQATATAAAMATTIAVDGNAVTWSVEPQMRKGTTFVPLRETAELLGAAVRWNTAERVTELKLHGDTILHRPGTAEFLVNAYPVQASLPSFQKDGTTMVPLRTLAEVLKADLSTISLSGHTAINLTLDAETVVSGETGQADQYLIDQQYSGIALIAKDGQILLRKGYGYSDENRLVHAGQKSRIASLTKSFTAAAVMKLEEEDRLKLDDTLESYIPGFPSGDRITLHMLLSHTSGLSANIPREPGMTLQQTIDAVKAKPLEFEPGTDFKYSNIGYVLLASIIEQASGMEYGAYLQQNFFQPLSMKETGEADLSTPVIKGYVRQDNGWTLAEDYISQSGTGSLYSTVDDLLKWDAALNTDEVLQTASLEKMFTPYSAKNYGYGWMIKQQGDHTIVFHNGSGTGYATGLSREAGGGVTIILLGNHAGIDMLELMESLRGLVE</sequence>
<dbReference type="InterPro" id="IPR036582">
    <property type="entry name" value="Mao_N_sf"/>
</dbReference>
<feature type="domain" description="Copper amine oxidase-like N-terminal" evidence="4">
    <location>
        <begin position="80"/>
        <end position="176"/>
    </location>
</feature>
<keyword evidence="2" id="KW-0472">Membrane</keyword>
<dbReference type="SUPFAM" id="SSF56601">
    <property type="entry name" value="beta-lactamase/transpeptidase-like"/>
    <property type="match status" value="1"/>
</dbReference>
<dbReference type="RefSeq" id="WP_128633123.1">
    <property type="nucleotide sequence ID" value="NZ_RRCN01000001.1"/>
</dbReference>
<dbReference type="PANTHER" id="PTHR46825:SF9">
    <property type="entry name" value="BETA-LACTAMASE-RELATED DOMAIN-CONTAINING PROTEIN"/>
    <property type="match status" value="1"/>
</dbReference>
<dbReference type="InterPro" id="IPR012854">
    <property type="entry name" value="Cu_amine_oxidase-like_N"/>
</dbReference>
<accession>A0A3P3UA40</accession>
<evidence type="ECO:0008006" key="7">
    <source>
        <dbReference type="Google" id="ProtNLM"/>
    </source>
</evidence>
<evidence type="ECO:0000256" key="2">
    <source>
        <dbReference type="SAM" id="Phobius"/>
    </source>
</evidence>
<protein>
    <recommendedName>
        <fullName evidence="7">Class A beta-lactamase-related serine hydrolase</fullName>
    </recommendedName>
</protein>